<keyword evidence="5" id="KW-1185">Reference proteome</keyword>
<evidence type="ECO:0000259" key="2">
    <source>
        <dbReference type="Pfam" id="PF00483"/>
    </source>
</evidence>
<dbReference type="InterPro" id="IPR029044">
    <property type="entry name" value="Nucleotide-diphossugar_trans"/>
</dbReference>
<evidence type="ECO:0000313" key="5">
    <source>
        <dbReference type="Proteomes" id="UP001500755"/>
    </source>
</evidence>
<dbReference type="InterPro" id="IPR049577">
    <property type="entry name" value="GMPP_N"/>
</dbReference>
<dbReference type="InterPro" id="IPR005835">
    <property type="entry name" value="NTP_transferase_dom"/>
</dbReference>
<dbReference type="EMBL" id="BAAANO010000020">
    <property type="protein sequence ID" value="GAA2011058.1"/>
    <property type="molecule type" value="Genomic_DNA"/>
</dbReference>
<dbReference type="PANTHER" id="PTHR46390:SF1">
    <property type="entry name" value="MANNOSE-1-PHOSPHATE GUANYLYLTRANSFERASE"/>
    <property type="match status" value="1"/>
</dbReference>
<feature type="domain" description="Nucleotidyl transferase" evidence="2">
    <location>
        <begin position="36"/>
        <end position="319"/>
    </location>
</feature>
<dbReference type="InterPro" id="IPR054566">
    <property type="entry name" value="ManC/GMP-like_b-helix"/>
</dbReference>
<comment type="caution">
    <text evidence="4">The sequence shown here is derived from an EMBL/GenBank/DDBJ whole genome shotgun (WGS) entry which is preliminary data.</text>
</comment>
<dbReference type="PANTHER" id="PTHR46390">
    <property type="entry name" value="MANNOSE-1-PHOSPHATE GUANYLYLTRANSFERASE"/>
    <property type="match status" value="1"/>
</dbReference>
<name>A0ABN2TJC0_9MICO</name>
<dbReference type="SUPFAM" id="SSF53448">
    <property type="entry name" value="Nucleotide-diphospho-sugar transferases"/>
    <property type="match status" value="1"/>
</dbReference>
<proteinExistence type="predicted"/>
<evidence type="ECO:0000259" key="3">
    <source>
        <dbReference type="Pfam" id="PF22640"/>
    </source>
</evidence>
<dbReference type="InterPro" id="IPR051161">
    <property type="entry name" value="Mannose-6P_isomerase_type2"/>
</dbReference>
<dbReference type="Pfam" id="PF00483">
    <property type="entry name" value="NTP_transferase"/>
    <property type="match status" value="1"/>
</dbReference>
<dbReference type="RefSeq" id="WP_344309831.1">
    <property type="nucleotide sequence ID" value="NZ_BAAANO010000020.1"/>
</dbReference>
<feature type="domain" description="MannoseP isomerase/GMP-like beta-helix" evidence="3">
    <location>
        <begin position="339"/>
        <end position="398"/>
    </location>
</feature>
<keyword evidence="4" id="KW-0808">Transferase</keyword>
<gene>
    <name evidence="4" type="ORF">GCM10009755_22970</name>
</gene>
<evidence type="ECO:0000256" key="1">
    <source>
        <dbReference type="SAM" id="MobiDB-lite"/>
    </source>
</evidence>
<evidence type="ECO:0000313" key="4">
    <source>
        <dbReference type="EMBL" id="GAA2011058.1"/>
    </source>
</evidence>
<dbReference type="SUPFAM" id="SSF159283">
    <property type="entry name" value="Guanosine diphospho-D-mannose pyrophosphorylase/mannose-6-phosphate isomerase linker domain"/>
    <property type="match status" value="1"/>
</dbReference>
<dbReference type="Gene3D" id="3.90.550.10">
    <property type="entry name" value="Spore Coat Polysaccharide Biosynthesis Protein SpsA, Chain A"/>
    <property type="match status" value="1"/>
</dbReference>
<dbReference type="GO" id="GO:0016779">
    <property type="term" value="F:nucleotidyltransferase activity"/>
    <property type="evidence" value="ECO:0007669"/>
    <property type="project" value="UniProtKB-KW"/>
</dbReference>
<sequence length="409" mass="43185">MTDSTDRRPPSPTNTAASGAGVPAAEEPLAGVAFHAVIPAGGSGTRLWPLSRGASPKFLHDILGTGRTLLQATWDRVEPLAGAAHTWVVTGRSHTDAVTTQLPGLAPANLVAEPGPKDSAAAIGLAAMLIADRDPEAVIGSFSADHSITNVEEFRHVIQQAVVAASTTGDIVTVGITPRYPATAYGYIRTGGRLGIRCAPTARRAEEFVEKPEAERARSYVYSGRYRWNAGMFIARVSALLDFLAAEAPDLFAGLRRIADVWDAGEGARTAVMDEVWPTLEKRAIDYVVAEPAAAAGRVVVVPGDFGWDDVGDFDSVANLRQPVRGERTGVFTIGDGVEVVDVDASGVVIAGFDERPARARDKVVALVGLDDVVVVETDDVLLVAARSHAQDVKRAVEAAERLGRTDVL</sequence>
<organism evidence="4 5">
    <name type="scientific">Brevibacterium samyangense</name>
    <dbReference type="NCBI Taxonomy" id="366888"/>
    <lineage>
        <taxon>Bacteria</taxon>
        <taxon>Bacillati</taxon>
        <taxon>Actinomycetota</taxon>
        <taxon>Actinomycetes</taxon>
        <taxon>Micrococcales</taxon>
        <taxon>Brevibacteriaceae</taxon>
        <taxon>Brevibacterium</taxon>
    </lineage>
</organism>
<protein>
    <submittedName>
        <fullName evidence="4">Mannose-1-phosphate guanylyltransferase</fullName>
    </submittedName>
</protein>
<dbReference type="Proteomes" id="UP001500755">
    <property type="component" value="Unassembled WGS sequence"/>
</dbReference>
<feature type="region of interest" description="Disordered" evidence="1">
    <location>
        <begin position="1"/>
        <end position="23"/>
    </location>
</feature>
<dbReference type="Pfam" id="PF22640">
    <property type="entry name" value="ManC_GMP_beta-helix"/>
    <property type="match status" value="1"/>
</dbReference>
<accession>A0ABN2TJC0</accession>
<keyword evidence="4" id="KW-0548">Nucleotidyltransferase</keyword>
<dbReference type="CDD" id="cd02509">
    <property type="entry name" value="GDP-M1P_Guanylyltransferase"/>
    <property type="match status" value="1"/>
</dbReference>
<reference evidence="4 5" key="1">
    <citation type="journal article" date="2019" name="Int. J. Syst. Evol. Microbiol.">
        <title>The Global Catalogue of Microorganisms (GCM) 10K type strain sequencing project: providing services to taxonomists for standard genome sequencing and annotation.</title>
        <authorList>
            <consortium name="The Broad Institute Genomics Platform"/>
            <consortium name="The Broad Institute Genome Sequencing Center for Infectious Disease"/>
            <person name="Wu L."/>
            <person name="Ma J."/>
        </authorList>
    </citation>
    <scope>NUCLEOTIDE SEQUENCE [LARGE SCALE GENOMIC DNA]</scope>
    <source>
        <strain evidence="4 5">JCM 14546</strain>
    </source>
</reference>